<keyword evidence="6 12" id="KW-0067">ATP-binding</keyword>
<protein>
    <submittedName>
        <fullName evidence="12">ABC transporter ATP-binding protein</fullName>
    </submittedName>
</protein>
<reference evidence="12 13" key="1">
    <citation type="submission" date="2014-10" db="EMBL/GenBank/DDBJ databases">
        <title>Complete genome sequence of Parvimonas micra KCOM 1535 (= ChDC B708).</title>
        <authorList>
            <person name="Kook J.-K."/>
            <person name="Park S.-N."/>
            <person name="Lim Y.K."/>
            <person name="Roh H."/>
        </authorList>
    </citation>
    <scope>NUCLEOTIDE SEQUENCE [LARGE SCALE GENOMIC DNA]</scope>
    <source>
        <strain evidence="13">KCOM 1535 / ChDC B708</strain>
    </source>
</reference>
<organism evidence="12 13">
    <name type="scientific">Parvimonas micra</name>
    <dbReference type="NCBI Taxonomy" id="33033"/>
    <lineage>
        <taxon>Bacteria</taxon>
        <taxon>Bacillati</taxon>
        <taxon>Bacillota</taxon>
        <taxon>Tissierellia</taxon>
        <taxon>Tissierellales</taxon>
        <taxon>Peptoniphilaceae</taxon>
        <taxon>Parvimonas</taxon>
    </lineage>
</organism>
<accession>A0A0B4S2N3</accession>
<evidence type="ECO:0000256" key="5">
    <source>
        <dbReference type="ARBA" id="ARBA00022741"/>
    </source>
</evidence>
<evidence type="ECO:0000313" key="12">
    <source>
        <dbReference type="EMBL" id="AIZ36734.1"/>
    </source>
</evidence>
<keyword evidence="7 9" id="KW-1133">Transmembrane helix</keyword>
<evidence type="ECO:0000256" key="2">
    <source>
        <dbReference type="ARBA" id="ARBA00022448"/>
    </source>
</evidence>
<dbReference type="EMBL" id="CP009761">
    <property type="protein sequence ID" value="AIZ36734.1"/>
    <property type="molecule type" value="Genomic_DNA"/>
</dbReference>
<dbReference type="Pfam" id="PF00664">
    <property type="entry name" value="ABC_membrane"/>
    <property type="match status" value="1"/>
</dbReference>
<dbReference type="GO" id="GO:0016887">
    <property type="term" value="F:ATP hydrolysis activity"/>
    <property type="evidence" value="ECO:0007669"/>
    <property type="project" value="InterPro"/>
</dbReference>
<dbReference type="SUPFAM" id="SSF52540">
    <property type="entry name" value="P-loop containing nucleoside triphosphate hydrolases"/>
    <property type="match status" value="1"/>
</dbReference>
<sequence length="570" mass="63849">MEVLKEHKGKVFTSALIAIIGVGLDVVPYFSVANIINNIVEGKVEIGAYIPYILAVLVGLLGSVLFHELSTIISHNLAYRVIEGKRKKLVDKLSKISMGEIEKRSSGQWSQFMVETLDKMEQPIAHVIPEVIANLLIPIVLVVIIFIMDWRIGVANLLTIPLGLLFFMMMMRGYEEKSKRYQEASKAMNTTMVEYVNGIKVIKAFNKSASSFGKFKETVNENKKAMLDWYLSVCFSMTGAMETIPATMIFVLPTSLYLFMQGSVEMSLLIMCILLSYASYKPLIKAMSHLETMANIKIVMKEINKVMEIPDLERGKQLKHIKSYDVEFQNVSFAYDESKNVLNNISFKANEKELTAIVGDSGGGKSTIAKLIAGFWNIDKGKILIGDVDLNDMPLKQNMELITYVSQENFLFNKTILENLRVAKEDASMDEIKEACVKASCHDFIMNLPNGYETVVGEGGSSLSGGERQRIVIARSFLKNSPIVLLDEATAYSDPDNEAIIQESIDALIKDKTVIMIAHRLSTIVKANKIIVVDNGNIVEEGSHEKLLELNGRYREMWDVYTEAKEIEVI</sequence>
<dbReference type="RefSeq" id="WP_006525987.1">
    <property type="nucleotide sequence ID" value="NZ_CP009761.1"/>
</dbReference>
<dbReference type="KEGG" id="pmic:NW74_04990"/>
<dbReference type="Proteomes" id="UP000031386">
    <property type="component" value="Chromosome"/>
</dbReference>
<keyword evidence="8 9" id="KW-0472">Membrane</keyword>
<comment type="subcellular location">
    <subcellularLocation>
        <location evidence="1">Cell membrane</location>
        <topology evidence="1">Multi-pass membrane protein</topology>
    </subcellularLocation>
</comment>
<dbReference type="InterPro" id="IPR017871">
    <property type="entry name" value="ABC_transporter-like_CS"/>
</dbReference>
<dbReference type="PANTHER" id="PTHR24221:SF397">
    <property type="entry name" value="ABC TRANSPORTER, ATP-BINDING TRANSMEMBRANE PROTEIN"/>
    <property type="match status" value="1"/>
</dbReference>
<feature type="domain" description="ABC transporter" evidence="10">
    <location>
        <begin position="326"/>
        <end position="560"/>
    </location>
</feature>
<dbReference type="FunFam" id="3.40.50.300:FF:000221">
    <property type="entry name" value="Multidrug ABC transporter ATP-binding protein"/>
    <property type="match status" value="1"/>
</dbReference>
<dbReference type="GO" id="GO:0034040">
    <property type="term" value="F:ATPase-coupled lipid transmembrane transporter activity"/>
    <property type="evidence" value="ECO:0007669"/>
    <property type="project" value="TreeGrafter"/>
</dbReference>
<dbReference type="GO" id="GO:0005524">
    <property type="term" value="F:ATP binding"/>
    <property type="evidence" value="ECO:0007669"/>
    <property type="project" value="UniProtKB-KW"/>
</dbReference>
<feature type="domain" description="ABC transmembrane type-1" evidence="11">
    <location>
        <begin position="12"/>
        <end position="295"/>
    </location>
</feature>
<evidence type="ECO:0000256" key="6">
    <source>
        <dbReference type="ARBA" id="ARBA00022840"/>
    </source>
</evidence>
<feature type="transmembrane region" description="Helical" evidence="9">
    <location>
        <begin position="258"/>
        <end position="280"/>
    </location>
</feature>
<dbReference type="PROSITE" id="PS00211">
    <property type="entry name" value="ABC_TRANSPORTER_1"/>
    <property type="match status" value="1"/>
</dbReference>
<proteinExistence type="predicted"/>
<dbReference type="SUPFAM" id="SSF90123">
    <property type="entry name" value="ABC transporter transmembrane region"/>
    <property type="match status" value="1"/>
</dbReference>
<keyword evidence="3" id="KW-1003">Cell membrane</keyword>
<evidence type="ECO:0000256" key="7">
    <source>
        <dbReference type="ARBA" id="ARBA00022989"/>
    </source>
</evidence>
<evidence type="ECO:0000259" key="10">
    <source>
        <dbReference type="PROSITE" id="PS50893"/>
    </source>
</evidence>
<feature type="transmembrane region" description="Helical" evidence="9">
    <location>
        <begin position="154"/>
        <end position="171"/>
    </location>
</feature>
<dbReference type="InterPro" id="IPR003593">
    <property type="entry name" value="AAA+_ATPase"/>
</dbReference>
<evidence type="ECO:0000256" key="9">
    <source>
        <dbReference type="SAM" id="Phobius"/>
    </source>
</evidence>
<evidence type="ECO:0000259" key="11">
    <source>
        <dbReference type="PROSITE" id="PS50929"/>
    </source>
</evidence>
<dbReference type="InterPro" id="IPR027417">
    <property type="entry name" value="P-loop_NTPase"/>
</dbReference>
<dbReference type="PROSITE" id="PS50893">
    <property type="entry name" value="ABC_TRANSPORTER_2"/>
    <property type="match status" value="1"/>
</dbReference>
<dbReference type="InterPro" id="IPR039421">
    <property type="entry name" value="Type_1_exporter"/>
</dbReference>
<keyword evidence="2" id="KW-0813">Transport</keyword>
<dbReference type="AlphaFoldDB" id="A0A0B4S2N3"/>
<dbReference type="GO" id="GO:0005886">
    <property type="term" value="C:plasma membrane"/>
    <property type="evidence" value="ECO:0007669"/>
    <property type="project" value="UniProtKB-SubCell"/>
</dbReference>
<dbReference type="SMART" id="SM00382">
    <property type="entry name" value="AAA"/>
    <property type="match status" value="1"/>
</dbReference>
<dbReference type="GO" id="GO:0140359">
    <property type="term" value="F:ABC-type transporter activity"/>
    <property type="evidence" value="ECO:0007669"/>
    <property type="project" value="InterPro"/>
</dbReference>
<evidence type="ECO:0000256" key="1">
    <source>
        <dbReference type="ARBA" id="ARBA00004651"/>
    </source>
</evidence>
<dbReference type="InterPro" id="IPR011527">
    <property type="entry name" value="ABC1_TM_dom"/>
</dbReference>
<name>A0A0B4S2N3_9FIRM</name>
<evidence type="ECO:0000256" key="3">
    <source>
        <dbReference type="ARBA" id="ARBA00022475"/>
    </source>
</evidence>
<evidence type="ECO:0000256" key="4">
    <source>
        <dbReference type="ARBA" id="ARBA00022692"/>
    </source>
</evidence>
<keyword evidence="13" id="KW-1185">Reference proteome</keyword>
<keyword evidence="4 9" id="KW-0812">Transmembrane</keyword>
<dbReference type="Gene3D" id="1.20.1560.10">
    <property type="entry name" value="ABC transporter type 1, transmembrane domain"/>
    <property type="match status" value="1"/>
</dbReference>
<dbReference type="PROSITE" id="PS50929">
    <property type="entry name" value="ABC_TM1F"/>
    <property type="match status" value="1"/>
</dbReference>
<dbReference type="OrthoDB" id="9762778at2"/>
<dbReference type="InterPro" id="IPR003439">
    <property type="entry name" value="ABC_transporter-like_ATP-bd"/>
</dbReference>
<dbReference type="STRING" id="33033.NW74_04990"/>
<feature type="transmembrane region" description="Helical" evidence="9">
    <location>
        <begin position="48"/>
        <end position="66"/>
    </location>
</feature>
<feature type="transmembrane region" description="Helical" evidence="9">
    <location>
        <begin position="12"/>
        <end position="36"/>
    </location>
</feature>
<feature type="transmembrane region" description="Helical" evidence="9">
    <location>
        <begin position="127"/>
        <end position="148"/>
    </location>
</feature>
<evidence type="ECO:0000313" key="13">
    <source>
        <dbReference type="Proteomes" id="UP000031386"/>
    </source>
</evidence>
<keyword evidence="5" id="KW-0547">Nucleotide-binding</keyword>
<dbReference type="InterPro" id="IPR036640">
    <property type="entry name" value="ABC1_TM_sf"/>
</dbReference>
<gene>
    <name evidence="12" type="ORF">NW74_04990</name>
</gene>
<feature type="transmembrane region" description="Helical" evidence="9">
    <location>
        <begin position="229"/>
        <end position="252"/>
    </location>
</feature>
<evidence type="ECO:0000256" key="8">
    <source>
        <dbReference type="ARBA" id="ARBA00023136"/>
    </source>
</evidence>
<dbReference type="Pfam" id="PF00005">
    <property type="entry name" value="ABC_tran"/>
    <property type="match status" value="1"/>
</dbReference>
<dbReference type="PANTHER" id="PTHR24221">
    <property type="entry name" value="ATP-BINDING CASSETTE SUB-FAMILY B"/>
    <property type="match status" value="1"/>
</dbReference>
<dbReference type="Gene3D" id="3.40.50.300">
    <property type="entry name" value="P-loop containing nucleotide triphosphate hydrolases"/>
    <property type="match status" value="1"/>
</dbReference>